<feature type="compositionally biased region" description="Polar residues" evidence="1">
    <location>
        <begin position="1"/>
        <end position="15"/>
    </location>
</feature>
<evidence type="ECO:0000256" key="1">
    <source>
        <dbReference type="SAM" id="MobiDB-lite"/>
    </source>
</evidence>
<feature type="region of interest" description="Disordered" evidence="1">
    <location>
        <begin position="785"/>
        <end position="846"/>
    </location>
</feature>
<dbReference type="PANTHER" id="PTHR34819:SF5">
    <property type="entry name" value="CONSERVED REPEAT DOMAIN PROTEIN"/>
    <property type="match status" value="1"/>
</dbReference>
<dbReference type="InterPro" id="IPR047589">
    <property type="entry name" value="DUF11_rpt"/>
</dbReference>
<accession>A0A5M6CTF0</accession>
<evidence type="ECO:0000313" key="4">
    <source>
        <dbReference type="Proteomes" id="UP000324479"/>
    </source>
</evidence>
<feature type="region of interest" description="Disordered" evidence="1">
    <location>
        <begin position="1"/>
        <end position="32"/>
    </location>
</feature>
<dbReference type="Gene3D" id="2.60.40.10">
    <property type="entry name" value="Immunoglobulins"/>
    <property type="match status" value="1"/>
</dbReference>
<dbReference type="PANTHER" id="PTHR34819">
    <property type="entry name" value="LARGE CYSTEINE-RICH PERIPLASMIC PROTEIN OMCB"/>
    <property type="match status" value="1"/>
</dbReference>
<protein>
    <recommendedName>
        <fullName evidence="2">DUF7507 domain-containing protein</fullName>
    </recommendedName>
</protein>
<comment type="caution">
    <text evidence="3">The sequence shown here is derived from an EMBL/GenBank/DDBJ whole genome shotgun (WGS) entry which is preliminary data.</text>
</comment>
<keyword evidence="4" id="KW-1185">Reference proteome</keyword>
<dbReference type="AlphaFoldDB" id="A0A5M6CTF0"/>
<name>A0A5M6CTF0_9BACT</name>
<feature type="domain" description="DUF7507" evidence="2">
    <location>
        <begin position="557"/>
        <end position="654"/>
    </location>
</feature>
<gene>
    <name evidence="3" type="ORF">FYK55_27485</name>
</gene>
<dbReference type="Pfam" id="PF24346">
    <property type="entry name" value="DUF7507"/>
    <property type="match status" value="1"/>
</dbReference>
<dbReference type="EMBL" id="VWOX01000031">
    <property type="protein sequence ID" value="KAA5538527.1"/>
    <property type="molecule type" value="Genomic_DNA"/>
</dbReference>
<evidence type="ECO:0000313" key="3">
    <source>
        <dbReference type="EMBL" id="KAA5538527.1"/>
    </source>
</evidence>
<dbReference type="Proteomes" id="UP000324479">
    <property type="component" value="Unassembled WGS sequence"/>
</dbReference>
<dbReference type="InterPro" id="IPR055354">
    <property type="entry name" value="DUF7507"/>
</dbReference>
<dbReference type="NCBIfam" id="TIGR01451">
    <property type="entry name" value="B_ant_repeat"/>
    <property type="match status" value="1"/>
</dbReference>
<dbReference type="InterPro" id="IPR051172">
    <property type="entry name" value="Chlamydia_OmcB"/>
</dbReference>
<reference evidence="3 4" key="1">
    <citation type="submission" date="2019-08" db="EMBL/GenBank/DDBJ databases">
        <authorList>
            <person name="Dhanesh K."/>
            <person name="Kumar G."/>
            <person name="Sasikala C."/>
            <person name="Venkata Ramana C."/>
        </authorList>
    </citation>
    <scope>NUCLEOTIDE SEQUENCE [LARGE SCALE GENOMIC DNA]</scope>
    <source>
        <strain evidence="3 4">JC645</strain>
    </source>
</reference>
<organism evidence="3 4">
    <name type="scientific">Roseiconus nitratireducens</name>
    <dbReference type="NCBI Taxonomy" id="2605748"/>
    <lineage>
        <taxon>Bacteria</taxon>
        <taxon>Pseudomonadati</taxon>
        <taxon>Planctomycetota</taxon>
        <taxon>Planctomycetia</taxon>
        <taxon>Pirellulales</taxon>
        <taxon>Pirellulaceae</taxon>
        <taxon>Roseiconus</taxon>
    </lineage>
</organism>
<feature type="compositionally biased region" description="Pro residues" evidence="1">
    <location>
        <begin position="789"/>
        <end position="831"/>
    </location>
</feature>
<proteinExistence type="predicted"/>
<dbReference type="InterPro" id="IPR013783">
    <property type="entry name" value="Ig-like_fold"/>
</dbReference>
<sequence length="955" mass="101376">MPSNAAPSESMSDHPSPSPQFGIHASASPSASRRDGCRGLKIWVLLLVILIPLGGCSRLRLPAVDPTGQKIFSPLPTTTGLALPDFGHAGHKHKLFHKFGDPLNLNPFSIPEPAFVEPAAPPECLTPLPATSVPPQTSVGGASTEPCVPSAPCPGDCKDGPPAVLLGNECHMKDLCHLPERGKRGCILLSPQKIVAPVGGEVVLLSGICGTDGYLQMGEPLEWMLTPDSVGTFIEVGNDDPGLLHKLARVKKASKQDPSYAFGVTSTKRAKITRGNMNPGDDVQLEKGQTWLTISSPSEGTSRVTVLAPESECWDQRKATATIYWVDARWQYPGTQIVPAGTPVELNTRVTRAEGTLPARGWKVRYEIMQPDLATFAGTGGSSYVEATVDDGGNATVQLVPTPGTAGTATINMQIIRPGGETDNIPTLTLSQGQTFVRWSSPQLALRAGAPAVATYGSPVQVVANVSNPGDQPANNVRVTMQIPSRVQASSPDSFATNTPGAIVWEIGTIPPQTQLDLFANVTTESPMRLTFEARGEGELFATDTVAIDVYRPSLVLSVSPEQERYEVGDAVTYNIDVRNTGDRPLENVQLVATGDSGMLHESNERTVRKPKTDGPLQPGAVWPVAVTFIATDPGRRCIDVEATADAGQRATSESCVTVINRPVPTPAVTATLNGRAQTSVGATPLFRGVVGNTGQVPLQNVKVVMVYDAQLKPLGATEDFLGNVEPGRYLVQWTIPRLDPGNSQVLEAQFEAIGTSPRSTVVMTVESDEGARASQRLEFEILPGAAVQPPPSQPDALPPAMPPPRIPSGPAPIPTPEQPATPPPAAPEPEPQALDLNLTGPTAPVSANQPIRYRLAVTNPSQTPDSVVSIRFNLPSGVQIQRITQQRSPELGSFEVNAGQVYLADIRSMRPGETITYEIVLVSNQPQTFDLQVEAVSRGKPLGARAVIRTVVSP</sequence>
<evidence type="ECO:0000259" key="2">
    <source>
        <dbReference type="Pfam" id="PF24346"/>
    </source>
</evidence>